<dbReference type="SUPFAM" id="SSF52540">
    <property type="entry name" value="P-loop containing nucleoside triphosphate hydrolases"/>
    <property type="match status" value="1"/>
</dbReference>
<dbReference type="PROSITE" id="PS51421">
    <property type="entry name" value="RAS"/>
    <property type="match status" value="1"/>
</dbReference>
<dbReference type="InterPro" id="IPR003578">
    <property type="entry name" value="Small_GTPase_Rho"/>
</dbReference>
<keyword evidence="3" id="KW-0342">GTP-binding</keyword>
<dbReference type="SMART" id="SM00174">
    <property type="entry name" value="RHO"/>
    <property type="match status" value="1"/>
</dbReference>
<dbReference type="PROSITE" id="PS51420">
    <property type="entry name" value="RHO"/>
    <property type="match status" value="1"/>
</dbReference>
<evidence type="ECO:0000256" key="3">
    <source>
        <dbReference type="ARBA" id="ARBA00023134"/>
    </source>
</evidence>
<dbReference type="GO" id="GO:0005525">
    <property type="term" value="F:GTP binding"/>
    <property type="evidence" value="ECO:0007669"/>
    <property type="project" value="UniProtKB-KW"/>
</dbReference>
<dbReference type="GO" id="GO:0003924">
    <property type="term" value="F:GTPase activity"/>
    <property type="evidence" value="ECO:0007669"/>
    <property type="project" value="InterPro"/>
</dbReference>
<evidence type="ECO:0000256" key="1">
    <source>
        <dbReference type="ARBA" id="ARBA00010142"/>
    </source>
</evidence>
<dbReference type="PROSITE" id="PS51419">
    <property type="entry name" value="RAB"/>
    <property type="match status" value="1"/>
</dbReference>
<protein>
    <submittedName>
        <fullName evidence="4">Uncharacterized protein</fullName>
    </submittedName>
</protein>
<comment type="similarity">
    <text evidence="1">Belongs to the small GTPase superfamily. Rho family.</text>
</comment>
<dbReference type="CDD" id="cd00157">
    <property type="entry name" value="Rho"/>
    <property type="match status" value="1"/>
</dbReference>
<dbReference type="Gene3D" id="3.40.50.300">
    <property type="entry name" value="P-loop containing nucleotide triphosphate hydrolases"/>
    <property type="match status" value="1"/>
</dbReference>
<dbReference type="Pfam" id="PF00071">
    <property type="entry name" value="Ras"/>
    <property type="match status" value="1"/>
</dbReference>
<dbReference type="InterPro" id="IPR001806">
    <property type="entry name" value="Small_GTPase"/>
</dbReference>
<accession>A0A6B2LJD9</accession>
<dbReference type="SMART" id="SM00173">
    <property type="entry name" value="RAS"/>
    <property type="match status" value="1"/>
</dbReference>
<evidence type="ECO:0000313" key="4">
    <source>
        <dbReference type="EMBL" id="NDV36921.1"/>
    </source>
</evidence>
<keyword evidence="2" id="KW-0547">Nucleotide-binding</keyword>
<reference evidence="4" key="1">
    <citation type="journal article" date="2020" name="J. Eukaryot. Microbiol.">
        <title>De novo Sequencing, Assembly and Annotation of the Transcriptome for the Free-Living Testate Amoeba Arcella intermedia.</title>
        <authorList>
            <person name="Ribeiro G.M."/>
            <person name="Porfirio-Sousa A.L."/>
            <person name="Maurer-Alcala X.X."/>
            <person name="Katz L.A."/>
            <person name="Lahr D.J.G."/>
        </authorList>
    </citation>
    <scope>NUCLEOTIDE SEQUENCE</scope>
</reference>
<dbReference type="EMBL" id="GIBP01007952">
    <property type="protein sequence ID" value="NDV36921.1"/>
    <property type="molecule type" value="Transcribed_RNA"/>
</dbReference>
<evidence type="ECO:0000256" key="2">
    <source>
        <dbReference type="ARBA" id="ARBA00022741"/>
    </source>
</evidence>
<name>A0A6B2LJD9_9EUKA</name>
<dbReference type="GO" id="GO:0007264">
    <property type="term" value="P:small GTPase-mediated signal transduction"/>
    <property type="evidence" value="ECO:0007669"/>
    <property type="project" value="InterPro"/>
</dbReference>
<dbReference type="NCBIfam" id="TIGR00231">
    <property type="entry name" value="small_GTP"/>
    <property type="match status" value="1"/>
</dbReference>
<dbReference type="PANTHER" id="PTHR24072">
    <property type="entry name" value="RHO FAMILY GTPASE"/>
    <property type="match status" value="1"/>
</dbReference>
<dbReference type="FunFam" id="3.40.50.300:FF:001179">
    <property type="entry name" value="Rho family GTPase"/>
    <property type="match status" value="1"/>
</dbReference>
<dbReference type="SMART" id="SM00175">
    <property type="entry name" value="RAB"/>
    <property type="match status" value="1"/>
</dbReference>
<proteinExistence type="inferred from homology"/>
<dbReference type="PRINTS" id="PR00449">
    <property type="entry name" value="RASTRNSFRMNG"/>
</dbReference>
<dbReference type="InterPro" id="IPR027417">
    <property type="entry name" value="P-loop_NTPase"/>
</dbReference>
<sequence length="200" mass="22309">MAAENVKLVTVGDGACGKTSLLLSYVNNQFPTEYVPTIFDNYVAYAHFGGRVVSVSLWDTAGQEDYDRLRPLSYPGTDVFLVCFSLVNRTSFQNVKTRWVPEIEHYCPAQTILVGTKADMREDPEKLAMLREGGLEPITREEGREFAGGLNLASYVECSALLGKGVKDVFETAVRLVFDKKEEKAALKKKKINKKQCTLL</sequence>
<dbReference type="InterPro" id="IPR005225">
    <property type="entry name" value="Small_GTP-bd"/>
</dbReference>
<organism evidence="4">
    <name type="scientific">Arcella intermedia</name>
    <dbReference type="NCBI Taxonomy" id="1963864"/>
    <lineage>
        <taxon>Eukaryota</taxon>
        <taxon>Amoebozoa</taxon>
        <taxon>Tubulinea</taxon>
        <taxon>Elardia</taxon>
        <taxon>Arcellinida</taxon>
        <taxon>Sphaerothecina</taxon>
        <taxon>Arcellidae</taxon>
        <taxon>Arcella</taxon>
    </lineage>
</organism>
<dbReference type="AlphaFoldDB" id="A0A6B2LJD9"/>